<dbReference type="Pfam" id="PF03473">
    <property type="entry name" value="MOSC"/>
    <property type="match status" value="1"/>
</dbReference>
<gene>
    <name evidence="4 6" type="primary">MOCOS</name>
</gene>
<dbReference type="GeneTree" id="ENSGT00940000157051"/>
<dbReference type="EC" id="2.8.1.9" evidence="4"/>
<feature type="active site" evidence="4">
    <location>
        <position position="428"/>
    </location>
</feature>
<keyword evidence="2 4" id="KW-0663">Pyridoxal phosphate</keyword>
<dbReference type="Proteomes" id="UP000694569">
    <property type="component" value="Unplaced"/>
</dbReference>
<dbReference type="Ensembl" id="ENSLLET00000024353.1">
    <property type="protein sequence ID" value="ENSLLEP00000023462.1"/>
    <property type="gene ID" value="ENSLLEG00000014900.1"/>
</dbReference>
<dbReference type="Gene3D" id="3.40.640.10">
    <property type="entry name" value="Type I PLP-dependent aspartate aminotransferase-like (Major domain)"/>
    <property type="match status" value="1"/>
</dbReference>
<dbReference type="PANTHER" id="PTHR14237">
    <property type="entry name" value="MOLYBDOPTERIN COFACTOR SULFURASE MOSC"/>
    <property type="match status" value="1"/>
</dbReference>
<dbReference type="SUPFAM" id="SSF141673">
    <property type="entry name" value="MOSC N-terminal domain-like"/>
    <property type="match status" value="1"/>
</dbReference>
<dbReference type="AlphaFoldDB" id="A0A8C5PIU6"/>
<comment type="cofactor">
    <cofactor evidence="4">
        <name>pyridoxal 5'-phosphate</name>
        <dbReference type="ChEBI" id="CHEBI:597326"/>
    </cofactor>
</comment>
<dbReference type="GO" id="GO:0006777">
    <property type="term" value="P:Mo-molybdopterin cofactor biosynthetic process"/>
    <property type="evidence" value="ECO:0007669"/>
    <property type="project" value="UniProtKB-UniRule"/>
</dbReference>
<feature type="modified residue" description="N6-(pyridoxal phosphate)lysine" evidence="4">
    <location>
        <position position="268"/>
    </location>
</feature>
<dbReference type="InterPro" id="IPR011037">
    <property type="entry name" value="Pyrv_Knase-like_insert_dom_sf"/>
</dbReference>
<dbReference type="Pfam" id="PF00266">
    <property type="entry name" value="Aminotran_5"/>
    <property type="match status" value="1"/>
</dbReference>
<comment type="catalytic activity">
    <reaction evidence="4">
        <text>Mo-molybdopterin + L-cysteine + AH2 = thio-Mo-molybdopterin + L-alanine + A + H2O</text>
        <dbReference type="Rhea" id="RHEA:42636"/>
        <dbReference type="ChEBI" id="CHEBI:13193"/>
        <dbReference type="ChEBI" id="CHEBI:15377"/>
        <dbReference type="ChEBI" id="CHEBI:17499"/>
        <dbReference type="ChEBI" id="CHEBI:35235"/>
        <dbReference type="ChEBI" id="CHEBI:57972"/>
        <dbReference type="ChEBI" id="CHEBI:71302"/>
        <dbReference type="ChEBI" id="CHEBI:82685"/>
        <dbReference type="EC" id="2.8.1.9"/>
    </reaction>
</comment>
<proteinExistence type="inferred from homology"/>
<keyword evidence="7" id="KW-1185">Reference proteome</keyword>
<dbReference type="GO" id="GO:0008265">
    <property type="term" value="F:molybdenum cofactor sulfurtransferase activity"/>
    <property type="evidence" value="ECO:0007669"/>
    <property type="project" value="UniProtKB-UniRule"/>
</dbReference>
<dbReference type="GO" id="GO:0030170">
    <property type="term" value="F:pyridoxal phosphate binding"/>
    <property type="evidence" value="ECO:0007669"/>
    <property type="project" value="UniProtKB-UniRule"/>
</dbReference>
<dbReference type="SUPFAM" id="SSF50800">
    <property type="entry name" value="PK beta-barrel domain-like"/>
    <property type="match status" value="1"/>
</dbReference>
<sequence length="869" mass="97411">MEGEHLFCTASMTLEEMLSYGYLKRCCASTSDYGYGGTIDEMRRKEFSRIGDMTYLDHVGTTLFPQSLLERFMGDLSENVYGNPHSQNTCSRLTYDTIEHVRYRILQHFNTTTEDYNVIFTSGGTAGLKLVGEIFPWTSGGSNDSVSLFCYLTDNHTSVVGMRGLTKLLNVSAIPLTPEEVLFSESQESVAENQRHGVSHLFCYPALSNFSGTKYPLSWIEKIQSQKMLLQKTPGNWFVLLDAASYVSTSPLDLTAYQPDFVTISFYKIFGFPTGLGALLVSNRVAHLLRKQYFGGGTAAAYLSGEDFYIPRGSFVDRFEDGTASFLDIIALKHGFDALERLTGGMKNIRNHTHALANYTYSVLSALRYANGQRVIQIYSDTEVRTLDVQGPIINFNVLDENGGIIGYSQVDKLASLYNIHFRTGCFCNTGACQRHLGISNSDVKRNLQAGHVCGDDIDLIDGRPTGSIRISFGFMSTFEDAKVFIKFIVDSFTKKQLNVTEERHVNATLTDSEPSVFDQSNGPVFDLPNGNVIEDVRPTECQISLHVSKIGNKCVCKTRELASMEKSIKSITLSHIYLYPIKSCAAFQVSQWPVGEQGLLFDRNWMIVNENGVCLSQKQEPNLCLVHPSIDLIRNVMKIDGQGMTAMEIPLNDNSQRTVQVCHNKVCGDRVTTYDCGEKVADWLYQFLKRKCRLIRQSSTFNRYAHAKSKGLLDMPLASLSLVNEAQYLLINKASVLHLSQQLGFRGESEINNPEELIQRFRANLVIDGSLPFEEEEWSEVFIGDIHFKVLRKCTRCQIICIDQQTGEKSRELFQTLSFSRDGKTTFGMYLLNSTCLQNTNVLATGSPVTYAQKEVLKPKSQGTTEEI</sequence>
<evidence type="ECO:0000313" key="6">
    <source>
        <dbReference type="Ensembl" id="ENSLLEP00000023462.1"/>
    </source>
</evidence>
<protein>
    <recommendedName>
        <fullName evidence="4">Molybdenum cofactor sulfurase</fullName>
        <shortName evidence="4">MCS</shortName>
        <shortName evidence="4">MOS</shortName>
        <shortName evidence="4">MoCo sulfurase</shortName>
        <ecNumber evidence="4">2.8.1.9</ecNumber>
    </recommendedName>
    <alternativeName>
        <fullName evidence="4">Molybdenum cofactor sulfurtransferase</fullName>
    </alternativeName>
</protein>
<organism evidence="6 7">
    <name type="scientific">Leptobrachium leishanense</name>
    <name type="common">Leishan spiny toad</name>
    <dbReference type="NCBI Taxonomy" id="445787"/>
    <lineage>
        <taxon>Eukaryota</taxon>
        <taxon>Metazoa</taxon>
        <taxon>Chordata</taxon>
        <taxon>Craniata</taxon>
        <taxon>Vertebrata</taxon>
        <taxon>Euteleostomi</taxon>
        <taxon>Amphibia</taxon>
        <taxon>Batrachia</taxon>
        <taxon>Anura</taxon>
        <taxon>Pelobatoidea</taxon>
        <taxon>Megophryidae</taxon>
        <taxon>Leptobrachium</taxon>
    </lineage>
</organism>
<dbReference type="InterPro" id="IPR005303">
    <property type="entry name" value="MOCOS_middle"/>
</dbReference>
<dbReference type="GO" id="GO:0030151">
    <property type="term" value="F:molybdenum ion binding"/>
    <property type="evidence" value="ECO:0007669"/>
    <property type="project" value="UniProtKB-UniRule"/>
</dbReference>
<dbReference type="InterPro" id="IPR028886">
    <property type="entry name" value="MoCo_sulfurase"/>
</dbReference>
<keyword evidence="1 4" id="KW-0808">Transferase</keyword>
<dbReference type="InterPro" id="IPR015424">
    <property type="entry name" value="PyrdxlP-dep_Trfase"/>
</dbReference>
<dbReference type="Pfam" id="PF03476">
    <property type="entry name" value="MOSC_N"/>
    <property type="match status" value="1"/>
</dbReference>
<evidence type="ECO:0000256" key="3">
    <source>
        <dbReference type="ARBA" id="ARBA00023150"/>
    </source>
</evidence>
<dbReference type="OrthoDB" id="420046at2759"/>
<dbReference type="PROSITE" id="PS51340">
    <property type="entry name" value="MOSC"/>
    <property type="match status" value="1"/>
</dbReference>
<dbReference type="GO" id="GO:0016829">
    <property type="term" value="F:lyase activity"/>
    <property type="evidence" value="ECO:0007669"/>
    <property type="project" value="UniProtKB-UniRule"/>
</dbReference>
<evidence type="ECO:0000256" key="2">
    <source>
        <dbReference type="ARBA" id="ARBA00022898"/>
    </source>
</evidence>
<dbReference type="SUPFAM" id="SSF53383">
    <property type="entry name" value="PLP-dependent transferases"/>
    <property type="match status" value="1"/>
</dbReference>
<dbReference type="InterPro" id="IPR015421">
    <property type="entry name" value="PyrdxlP-dep_Trfase_major"/>
</dbReference>
<keyword evidence="3 4" id="KW-0501">Molybdenum cofactor biosynthesis</keyword>
<comment type="function">
    <text evidence="4">Sulfurates the molybdenum cofactor. Sulfation of molybdenum is essential for xanthine dehydrogenase (XDH) and aldehyde oxidase (ADO) enzymes in which molybdenum cofactor is liganded by 1 oxygen and 1 sulfur atom in active form.</text>
</comment>
<dbReference type="InterPro" id="IPR000192">
    <property type="entry name" value="Aminotrans_V_dom"/>
</dbReference>
<evidence type="ECO:0000256" key="1">
    <source>
        <dbReference type="ARBA" id="ARBA00022679"/>
    </source>
</evidence>
<evidence type="ECO:0000256" key="4">
    <source>
        <dbReference type="HAMAP-Rule" id="MF_03050"/>
    </source>
</evidence>
<evidence type="ECO:0000259" key="5">
    <source>
        <dbReference type="PROSITE" id="PS51340"/>
    </source>
</evidence>
<dbReference type="HAMAP" id="MF_03050">
    <property type="entry name" value="MOCOS"/>
    <property type="match status" value="1"/>
</dbReference>
<evidence type="ECO:0000313" key="7">
    <source>
        <dbReference type="Proteomes" id="UP000694569"/>
    </source>
</evidence>
<feature type="domain" description="MOSC" evidence="5">
    <location>
        <begin position="701"/>
        <end position="853"/>
    </location>
</feature>
<name>A0A8C5PIU6_9ANUR</name>
<dbReference type="PANTHER" id="PTHR14237:SF80">
    <property type="entry name" value="MOLYBDENUM COFACTOR SULFURASE"/>
    <property type="match status" value="1"/>
</dbReference>
<dbReference type="InterPro" id="IPR005302">
    <property type="entry name" value="MoCF_Sase_C"/>
</dbReference>
<reference evidence="6" key="2">
    <citation type="submission" date="2025-09" db="UniProtKB">
        <authorList>
            <consortium name="Ensembl"/>
        </authorList>
    </citation>
    <scope>IDENTIFICATION</scope>
</reference>
<comment type="similarity">
    <text evidence="4">Belongs to the class-V pyridoxal-phosphate-dependent aminotransferase family. MOCOS subfamily.</text>
</comment>
<reference evidence="6" key="1">
    <citation type="submission" date="2025-08" db="UniProtKB">
        <authorList>
            <consortium name="Ensembl"/>
        </authorList>
    </citation>
    <scope>IDENTIFICATION</scope>
</reference>
<accession>A0A8C5PIU6</accession>